<dbReference type="InterPro" id="IPR000184">
    <property type="entry name" value="Bac_surfAg_D15"/>
</dbReference>
<dbReference type="Proteomes" id="UP001138686">
    <property type="component" value="Unassembled WGS sequence"/>
</dbReference>
<comment type="subcellular location">
    <subcellularLocation>
        <location evidence="1">Membrane</location>
    </subcellularLocation>
</comment>
<dbReference type="Pfam" id="PF07244">
    <property type="entry name" value="POTRA"/>
    <property type="match status" value="4"/>
</dbReference>
<dbReference type="PIRSF" id="PIRSF006076">
    <property type="entry name" value="OM_assembly_OMP85"/>
    <property type="match status" value="1"/>
</dbReference>
<organism evidence="10 11">
    <name type="scientific">Halomarinibacterium sedimenti</name>
    <dbReference type="NCBI Taxonomy" id="2857106"/>
    <lineage>
        <taxon>Bacteria</taxon>
        <taxon>Pseudomonadati</taxon>
        <taxon>Bacteroidota</taxon>
        <taxon>Flavobacteriia</taxon>
        <taxon>Flavobacteriales</taxon>
        <taxon>Flavobacteriaceae</taxon>
        <taxon>Halomarinibacterium</taxon>
    </lineage>
</organism>
<protein>
    <recommendedName>
        <fullName evidence="7">Outer membrane protein assembly factor BamA</fullName>
    </recommendedName>
</protein>
<dbReference type="GO" id="GO:0009279">
    <property type="term" value="C:cell outer membrane"/>
    <property type="evidence" value="ECO:0007669"/>
    <property type="project" value="UniProtKB-UniRule"/>
</dbReference>
<dbReference type="InterPro" id="IPR010827">
    <property type="entry name" value="BamA/TamA_POTRA"/>
</dbReference>
<evidence type="ECO:0000256" key="8">
    <source>
        <dbReference type="SAM" id="SignalP"/>
    </source>
</evidence>
<keyword evidence="5" id="KW-0472">Membrane</keyword>
<feature type="chain" id="PRO_5040788232" description="Outer membrane protein assembly factor BamA" evidence="8">
    <location>
        <begin position="37"/>
        <end position="872"/>
    </location>
</feature>
<evidence type="ECO:0000259" key="9">
    <source>
        <dbReference type="PROSITE" id="PS51779"/>
    </source>
</evidence>
<dbReference type="PROSITE" id="PS51779">
    <property type="entry name" value="POTRA"/>
    <property type="match status" value="2"/>
</dbReference>
<evidence type="ECO:0000256" key="7">
    <source>
        <dbReference type="NCBIfam" id="TIGR03303"/>
    </source>
</evidence>
<evidence type="ECO:0000313" key="11">
    <source>
        <dbReference type="Proteomes" id="UP001138686"/>
    </source>
</evidence>
<proteinExistence type="predicted"/>
<dbReference type="InterPro" id="IPR023707">
    <property type="entry name" value="OM_assembly_BamA"/>
</dbReference>
<feature type="signal peptide" evidence="8">
    <location>
        <begin position="1"/>
        <end position="36"/>
    </location>
</feature>
<evidence type="ECO:0000256" key="3">
    <source>
        <dbReference type="ARBA" id="ARBA00022692"/>
    </source>
</evidence>
<evidence type="ECO:0000256" key="2">
    <source>
        <dbReference type="ARBA" id="ARBA00022452"/>
    </source>
</evidence>
<comment type="caution">
    <text evidence="10">The sequence shown here is derived from an EMBL/GenBank/DDBJ whole genome shotgun (WGS) entry which is preliminary data.</text>
</comment>
<keyword evidence="8" id="KW-0732">Signal</keyword>
<sequence length="872" mass="99059">MERRANNLNHNTLKRFYNHLYCLLFLAVFTTISASAQKKELDSGTRYSIKSITVTGAQNFNENTVIAFTGLKIGDRIYIPGEKLSNVTKKLWEQNLFSDIAFYVTNIDGDEVDLELYIVELPKLNEVTIEGVRKGKAKEIKKDNNLVNGTKITKNLITTTKNYIKNKYRDQGFFNTNVIVSTTPIKDSTGVETGQDMKILINKGKRVKVKSITFEGNEQIKDKKLRKFMKNVKQKNPIRIFKKSKYTDVGYEEDKATLIQKYKENGFRDARVLSDTLIVNDEKHISLKLKVEEGKKYYFGDIRFIGNSVYTDSQLKQYLAINKGDTYNGTLLQERIEDKSEPDAADITNLYQNEGYLFSQINPVEVAVRNDTIDFEIRIREGKLAYFDHVTVIGNDKTNDHVIYRELRTRPGQKYSKRNVIRTIRELGQLGYFDPEQLSPNFKNVDANNGTLDMEYSVVEKGSSQIELQGGYGGGGFVGTLGLSFNNFSLRNIFNGEAYKPIPMGDGQRLSLRAQASTFYQTYSISVTEPWLGGKKPVQLNTSFSHTIQYRYDFVARERDKDQRFLITGGSVGIAKRLKWPDDYFQLSQAVSFQHYNLKNYNTGLFTFGDGFSNNLAYTIGIGRNSTSANPIYPRSGSDFSLSAKLTVPYSLFNGVDYSALADERSELETIINTNTSTETEVVDARERRSEIDQTRFNWLEYYKVKFQATWYSTIVGDLVLRPKAEFGFLGAYNNDRGIPPFERFFVGGDGLGSFSLDGREVIQLRGYPNQSLSTTDGDNIYNKFSLELRYPVTLKQLASIYVLAFAEGGGSYDGFRNYDPFNLKRSAGAGIRIFMPAFGLLGIDFGYGFDPVLNGNQKNGWETHFIIGQQF</sequence>
<keyword evidence="3" id="KW-0812">Transmembrane</keyword>
<keyword evidence="4" id="KW-0677">Repeat</keyword>
<dbReference type="InterPro" id="IPR034746">
    <property type="entry name" value="POTRA"/>
</dbReference>
<evidence type="ECO:0000256" key="5">
    <source>
        <dbReference type="ARBA" id="ARBA00023136"/>
    </source>
</evidence>
<evidence type="ECO:0000313" key="10">
    <source>
        <dbReference type="EMBL" id="MBW2939042.1"/>
    </source>
</evidence>
<evidence type="ECO:0000256" key="4">
    <source>
        <dbReference type="ARBA" id="ARBA00022737"/>
    </source>
</evidence>
<dbReference type="Pfam" id="PF01103">
    <property type="entry name" value="Omp85"/>
    <property type="match status" value="1"/>
</dbReference>
<evidence type="ECO:0000256" key="6">
    <source>
        <dbReference type="ARBA" id="ARBA00023237"/>
    </source>
</evidence>
<name>A0A9X1FSG6_9FLAO</name>
<keyword evidence="6" id="KW-0998">Cell outer membrane</keyword>
<dbReference type="GO" id="GO:0071709">
    <property type="term" value="P:membrane assembly"/>
    <property type="evidence" value="ECO:0007669"/>
    <property type="project" value="InterPro"/>
</dbReference>
<accession>A0A9X1FSG6</accession>
<gene>
    <name evidence="10" type="primary">bamA</name>
    <name evidence="10" type="ORF">KXJ69_13070</name>
</gene>
<feature type="domain" description="POTRA" evidence="9">
    <location>
        <begin position="207"/>
        <end position="294"/>
    </location>
</feature>
<dbReference type="AlphaFoldDB" id="A0A9X1FSG6"/>
<keyword evidence="2" id="KW-1134">Transmembrane beta strand</keyword>
<keyword evidence="11" id="KW-1185">Reference proteome</keyword>
<dbReference type="RefSeq" id="WP_219053571.1">
    <property type="nucleotide sequence ID" value="NZ_JAHWDP010000008.1"/>
</dbReference>
<dbReference type="EMBL" id="JAHWDP010000008">
    <property type="protein sequence ID" value="MBW2939042.1"/>
    <property type="molecule type" value="Genomic_DNA"/>
</dbReference>
<evidence type="ECO:0000256" key="1">
    <source>
        <dbReference type="ARBA" id="ARBA00004370"/>
    </source>
</evidence>
<dbReference type="NCBIfam" id="TIGR03303">
    <property type="entry name" value="OM_YaeT"/>
    <property type="match status" value="1"/>
</dbReference>
<feature type="domain" description="POTRA" evidence="9">
    <location>
        <begin position="297"/>
        <end position="382"/>
    </location>
</feature>
<reference evidence="10" key="1">
    <citation type="submission" date="2021-07" db="EMBL/GenBank/DDBJ databases">
        <title>Aureisphaera sp. CAU 1614 isolated from sea sediment.</title>
        <authorList>
            <person name="Kim W."/>
        </authorList>
    </citation>
    <scope>NUCLEOTIDE SEQUENCE</scope>
    <source>
        <strain evidence="10">CAU 1614</strain>
    </source>
</reference>